<protein>
    <recommendedName>
        <fullName evidence="7">ATP-dependent DNA ligase family profile domain-containing protein</fullName>
    </recommendedName>
</protein>
<sequence length="1048" mass="117440">MGFKFTFLCDLLSSLEDNRILKAATENRNRNPDARTVTQWFVRHDKKLRDRETDRLALLSCMFPEKRTDRVYWLKDANLARVIGRCLLLGLSRREELEKWRVAGGADLGQCVENVMRQAENHVVGGQEVTVEEIDKALNMVASRCRFSGPNIRRQRSAVDVEGTLSPLYRRLSSRDAKWLTRMILKTHFSDILPERLTLKSFHFLLPHLLLFQNSFEAAVSLLSSEPIIHFPPRPEIGYAKDLGKIALHHLTPTIGIKVGRPEYYKARSIKHCCNMVGQQRMSVERKYDGEYCQIHIDLSKHSGSIQIFSKSGKDSTSDRAGVHQAIRESLRIGRDACRFKERCILEGELLVWSDKHQDIMPFHKLRKLISRSGVFIGAESDSPPQPYERLMMVFFDILVLDEKILLRKPHRERRLLLKDTVQVISGVADIADQRIIDFSRSDSLSKLETLFSKGIAERWEGFILKGCEDPYFPILVDCGTSCEGRWIKLKKDYIPGLGDTVDLALVGAAYNASDASMLKLAKKETWTHFFVGCLENKEAVLQSNAQPRFRVIDVIDHHGISQNNMQTLNSFGKFSAHSVDSDRGIDITDIRPGMPHIDVVFKTPFVVEVLGSGFEKPSGARYYTLRFPRILKIHSDRSLEDAASFRELQVLAEAAVSVPSEELLEQEAEWANRIRSGTSKPEYQSDDSQSSSTISSPASANGIPIYVDRPTSSNSSDGSEGAADSVLTSNENVSSQANTRKRKATASAPEPCLKSACRESKNAQSVDEGINLTLTVTSSSQYMATIEGSLLNNPTTTSVQVISVIGHKGSLDETHRSPLTTVPIYIHPSSASKLQSLNGLKNIAKTIEEFLLMLISEDHESDSNKPNIGPVSQNMTLGIMFADYSKYPLGPALLQLNEQISQAFAAPSSKNHFQGRIFLLSSDFLQLDFDWTNSKFCLRKTWEKISKAYFYACIAWDADKHVTPGEPLDEIPSTPLDNDDVVGNSTINTNVANTTRRPRPSAILRRNCVSAPILKPKLKILFDRKLILELGQLTSLDPLVRADTRAG</sequence>
<keyword evidence="4" id="KW-0067">ATP-binding</keyword>
<evidence type="ECO:0000256" key="2">
    <source>
        <dbReference type="ARBA" id="ARBA00022598"/>
    </source>
</evidence>
<dbReference type="InterPro" id="IPR012310">
    <property type="entry name" value="DNA_ligase_ATP-dep_cent"/>
</dbReference>
<dbReference type="Proteomes" id="UP000256690">
    <property type="component" value="Unassembled WGS sequence"/>
</dbReference>
<dbReference type="SUPFAM" id="SSF50249">
    <property type="entry name" value="Nucleic acid-binding proteins"/>
    <property type="match status" value="1"/>
</dbReference>
<name>A0A3D8T2N7_9EURO</name>
<feature type="compositionally biased region" description="Polar residues" evidence="6">
    <location>
        <begin position="727"/>
        <end position="739"/>
    </location>
</feature>
<gene>
    <name evidence="8" type="ORF">DSM5745_00144</name>
</gene>
<dbReference type="GO" id="GO:0006310">
    <property type="term" value="P:DNA recombination"/>
    <property type="evidence" value="ECO:0007669"/>
    <property type="project" value="InterPro"/>
</dbReference>
<dbReference type="STRING" id="1810919.A0A3D8T2N7"/>
<reference evidence="8 9" key="1">
    <citation type="journal article" date="2018" name="IMA Fungus">
        <title>IMA Genome-F 9: Draft genome sequence of Annulohypoxylon stygium, Aspergillus mulundensis, Berkeleyomyces basicola (syn. Thielaviopsis basicola), Ceratocystis smalleyi, two Cercospora beticola strains, Coleophoma cylindrospora, Fusarium fracticaudum, Phialophora cf. hyalina, and Morchella septimelata.</title>
        <authorList>
            <person name="Wingfield B.D."/>
            <person name="Bills G.F."/>
            <person name="Dong Y."/>
            <person name="Huang W."/>
            <person name="Nel W.J."/>
            <person name="Swalarsk-Parry B.S."/>
            <person name="Vaghefi N."/>
            <person name="Wilken P.M."/>
            <person name="An Z."/>
            <person name="de Beer Z.W."/>
            <person name="De Vos L."/>
            <person name="Chen L."/>
            <person name="Duong T.A."/>
            <person name="Gao Y."/>
            <person name="Hammerbacher A."/>
            <person name="Kikkert J.R."/>
            <person name="Li Y."/>
            <person name="Li H."/>
            <person name="Li K."/>
            <person name="Li Q."/>
            <person name="Liu X."/>
            <person name="Ma X."/>
            <person name="Naidoo K."/>
            <person name="Pethybridge S.J."/>
            <person name="Sun J."/>
            <person name="Steenkamp E.T."/>
            <person name="van der Nest M.A."/>
            <person name="van Wyk S."/>
            <person name="Wingfield M.J."/>
            <person name="Xiong C."/>
            <person name="Yue Q."/>
            <person name="Zhang X."/>
        </authorList>
    </citation>
    <scope>NUCLEOTIDE SEQUENCE [LARGE SCALE GENOMIC DNA]</scope>
    <source>
        <strain evidence="8 9">DSM 5745</strain>
    </source>
</reference>
<dbReference type="PANTHER" id="PTHR45997">
    <property type="entry name" value="DNA LIGASE 4"/>
    <property type="match status" value="1"/>
</dbReference>
<dbReference type="Gene3D" id="2.40.50.140">
    <property type="entry name" value="Nucleic acid-binding proteins"/>
    <property type="match status" value="1"/>
</dbReference>
<dbReference type="InterPro" id="IPR036599">
    <property type="entry name" value="DNA_ligase_N_sf"/>
</dbReference>
<dbReference type="GeneID" id="38110514"/>
<dbReference type="Pfam" id="PF01068">
    <property type="entry name" value="DNA_ligase_A_M"/>
    <property type="match status" value="1"/>
</dbReference>
<keyword evidence="3" id="KW-0547">Nucleotide-binding</keyword>
<dbReference type="Gene3D" id="1.10.3260.10">
    <property type="entry name" value="DNA ligase, ATP-dependent, N-terminal domain"/>
    <property type="match status" value="1"/>
</dbReference>
<dbReference type="SUPFAM" id="SSF56091">
    <property type="entry name" value="DNA ligase/mRNA capping enzyme, catalytic domain"/>
    <property type="match status" value="1"/>
</dbReference>
<feature type="domain" description="ATP-dependent DNA ligase family profile" evidence="7">
    <location>
        <begin position="393"/>
        <end position="536"/>
    </location>
</feature>
<dbReference type="GO" id="GO:0003677">
    <property type="term" value="F:DNA binding"/>
    <property type="evidence" value="ECO:0007669"/>
    <property type="project" value="InterPro"/>
</dbReference>
<keyword evidence="9" id="KW-1185">Reference proteome</keyword>
<dbReference type="Pfam" id="PF04675">
    <property type="entry name" value="DNA_ligase_A_N"/>
    <property type="match status" value="1"/>
</dbReference>
<feature type="compositionally biased region" description="Low complexity" evidence="6">
    <location>
        <begin position="687"/>
        <end position="701"/>
    </location>
</feature>
<dbReference type="PANTHER" id="PTHR45997:SF2">
    <property type="entry name" value="ATP DEPENDENT DNA LIGASE DOMAIN PROTEIN (AFU_ORTHOLOGUE AFUA_5G02430)"/>
    <property type="match status" value="1"/>
</dbReference>
<dbReference type="CDD" id="cd08039">
    <property type="entry name" value="Adenylation_DNA_ligase_Fungal"/>
    <property type="match status" value="1"/>
</dbReference>
<feature type="region of interest" description="Disordered" evidence="6">
    <location>
        <begin position="676"/>
        <end position="752"/>
    </location>
</feature>
<dbReference type="RefSeq" id="XP_026608005.1">
    <property type="nucleotide sequence ID" value="XM_026742160.1"/>
</dbReference>
<comment type="similarity">
    <text evidence="1">Belongs to the ATP-dependent DNA ligase family.</text>
</comment>
<organism evidence="8 9">
    <name type="scientific">Aspergillus mulundensis</name>
    <dbReference type="NCBI Taxonomy" id="1810919"/>
    <lineage>
        <taxon>Eukaryota</taxon>
        <taxon>Fungi</taxon>
        <taxon>Dikarya</taxon>
        <taxon>Ascomycota</taxon>
        <taxon>Pezizomycotina</taxon>
        <taxon>Eurotiomycetes</taxon>
        <taxon>Eurotiomycetidae</taxon>
        <taxon>Eurotiales</taxon>
        <taxon>Aspergillaceae</taxon>
        <taxon>Aspergillus</taxon>
        <taxon>Aspergillus subgen. Nidulantes</taxon>
    </lineage>
</organism>
<keyword evidence="2" id="KW-0436">Ligase</keyword>
<accession>A0A3D8T2N7</accession>
<dbReference type="GO" id="GO:0006303">
    <property type="term" value="P:double-strand break repair via nonhomologous end joining"/>
    <property type="evidence" value="ECO:0007669"/>
    <property type="project" value="TreeGrafter"/>
</dbReference>
<evidence type="ECO:0000256" key="3">
    <source>
        <dbReference type="ARBA" id="ARBA00022741"/>
    </source>
</evidence>
<evidence type="ECO:0000256" key="1">
    <source>
        <dbReference type="ARBA" id="ARBA00007572"/>
    </source>
</evidence>
<dbReference type="OrthoDB" id="2160351at2759"/>
<evidence type="ECO:0000313" key="9">
    <source>
        <dbReference type="Proteomes" id="UP000256690"/>
    </source>
</evidence>
<dbReference type="PROSITE" id="PS50160">
    <property type="entry name" value="DNA_LIGASE_A3"/>
    <property type="match status" value="1"/>
</dbReference>
<evidence type="ECO:0000313" key="8">
    <source>
        <dbReference type="EMBL" id="RDW92822.1"/>
    </source>
</evidence>
<dbReference type="AlphaFoldDB" id="A0A3D8T2N7"/>
<evidence type="ECO:0000256" key="6">
    <source>
        <dbReference type="SAM" id="MobiDB-lite"/>
    </source>
</evidence>
<dbReference type="InterPro" id="IPR029710">
    <property type="entry name" value="LIG4"/>
</dbReference>
<dbReference type="GO" id="GO:0003910">
    <property type="term" value="F:DNA ligase (ATP) activity"/>
    <property type="evidence" value="ECO:0007669"/>
    <property type="project" value="InterPro"/>
</dbReference>
<evidence type="ECO:0000259" key="7">
    <source>
        <dbReference type="PROSITE" id="PS50160"/>
    </source>
</evidence>
<dbReference type="GO" id="GO:0006297">
    <property type="term" value="P:nucleotide-excision repair, DNA gap filling"/>
    <property type="evidence" value="ECO:0007669"/>
    <property type="project" value="TreeGrafter"/>
</dbReference>
<proteinExistence type="inferred from homology"/>
<dbReference type="GO" id="GO:0032807">
    <property type="term" value="C:DNA ligase IV complex"/>
    <property type="evidence" value="ECO:0007669"/>
    <property type="project" value="TreeGrafter"/>
</dbReference>
<dbReference type="InterPro" id="IPR012340">
    <property type="entry name" value="NA-bd_OB-fold"/>
</dbReference>
<dbReference type="GO" id="GO:0005524">
    <property type="term" value="F:ATP binding"/>
    <property type="evidence" value="ECO:0007669"/>
    <property type="project" value="UniProtKB-KW"/>
</dbReference>
<dbReference type="EMBL" id="PVWQ01000001">
    <property type="protein sequence ID" value="RDW92822.1"/>
    <property type="molecule type" value="Genomic_DNA"/>
</dbReference>
<dbReference type="Gene3D" id="3.30.470.30">
    <property type="entry name" value="DNA ligase/mRNA capping enzyme"/>
    <property type="match status" value="1"/>
</dbReference>
<comment type="caution">
    <text evidence="8">The sequence shown here is derived from an EMBL/GenBank/DDBJ whole genome shotgun (WGS) entry which is preliminary data.</text>
</comment>
<dbReference type="InterPro" id="IPR012308">
    <property type="entry name" value="DNA_ligase_ATP-dep_N"/>
</dbReference>
<evidence type="ECO:0000256" key="4">
    <source>
        <dbReference type="ARBA" id="ARBA00022840"/>
    </source>
</evidence>
<evidence type="ECO:0000256" key="5">
    <source>
        <dbReference type="ARBA" id="ARBA00023242"/>
    </source>
</evidence>
<keyword evidence="5" id="KW-0539">Nucleus</keyword>